<dbReference type="Pfam" id="PF07687">
    <property type="entry name" value="M20_dimer"/>
    <property type="match status" value="1"/>
</dbReference>
<keyword evidence="4" id="KW-0732">Signal</keyword>
<keyword evidence="7" id="KW-1185">Reference proteome</keyword>
<accession>A0A923M9N3</accession>
<dbReference type="InterPro" id="IPR050072">
    <property type="entry name" value="Peptidase_M20A"/>
</dbReference>
<dbReference type="InterPro" id="IPR002933">
    <property type="entry name" value="Peptidase_M20"/>
</dbReference>
<feature type="signal peptide" evidence="4">
    <location>
        <begin position="1"/>
        <end position="23"/>
    </location>
</feature>
<dbReference type="Gene3D" id="3.30.70.360">
    <property type="match status" value="1"/>
</dbReference>
<evidence type="ECO:0000256" key="1">
    <source>
        <dbReference type="ARBA" id="ARBA00022723"/>
    </source>
</evidence>
<keyword evidence="1" id="KW-0479">Metal-binding</keyword>
<dbReference type="AlphaFoldDB" id="A0A923M9N3"/>
<dbReference type="Proteomes" id="UP000596827">
    <property type="component" value="Unassembled WGS sequence"/>
</dbReference>
<keyword evidence="3" id="KW-0175">Coiled coil</keyword>
<evidence type="ECO:0000313" key="7">
    <source>
        <dbReference type="Proteomes" id="UP000596827"/>
    </source>
</evidence>
<dbReference type="InterPro" id="IPR011650">
    <property type="entry name" value="Peptidase_M20_dimer"/>
</dbReference>
<evidence type="ECO:0000256" key="4">
    <source>
        <dbReference type="SAM" id="SignalP"/>
    </source>
</evidence>
<dbReference type="RefSeq" id="WP_187082700.1">
    <property type="nucleotide sequence ID" value="NZ_JACORU010000006.1"/>
</dbReference>
<name>A0A923M9N3_9BURK</name>
<reference evidence="6" key="1">
    <citation type="submission" date="2020-08" db="EMBL/GenBank/DDBJ databases">
        <title>Ramlibacter sp. GTP1 16S ribosomal RNA gene genome sequencing and assembly.</title>
        <authorList>
            <person name="Kang M."/>
        </authorList>
    </citation>
    <scope>NUCLEOTIDE SEQUENCE</scope>
    <source>
        <strain evidence="6">GTP1</strain>
    </source>
</reference>
<proteinExistence type="predicted"/>
<dbReference type="PANTHER" id="PTHR43808">
    <property type="entry name" value="ACETYLORNITHINE DEACETYLASE"/>
    <property type="match status" value="1"/>
</dbReference>
<sequence length="440" mass="46318">MKFPTLRASVLACALCLAGNVFAQAASLPPINAATESAYSQLAANPAVKKALDFLKADDEHTLKEQVELTEIPAPPFKEAVRAAEYLKRMKALGLADARIDGEGNVVATRKGSGRGPTLVVSAHLDTVFPEGTDVKVKVRDNKYYAPGIGDDGRGLASLLSIVRALNDSKMRTVGDIVFMGTVGEEELGDLRGVKAFFREHRNIDGFISFDGQDITRVVNAATGSRRFRIIYTGPGGHSFGAFGLPSATHAMGRALAKISEVRTPANPKTTFTVGTVKGGTSVNAIAADAEIGLDMRSNSAVELKKLEEQILKLARDAADEENARWNQKDVIKVEFKLVGDRPAGDGSPDSAMLHAARKALTLVGAEARSVTASSTDSNLPISLGIPALTLGSGGVGGGSHGPGEWYSPVNAWLGPQSELLTILGLVGVEGVSQPLLPKR</sequence>
<dbReference type="EMBL" id="JACORU010000006">
    <property type="protein sequence ID" value="MBC5766231.1"/>
    <property type="molecule type" value="Genomic_DNA"/>
</dbReference>
<keyword evidence="2" id="KW-0378">Hydrolase</keyword>
<feature type="coiled-coil region" evidence="3">
    <location>
        <begin position="297"/>
        <end position="324"/>
    </location>
</feature>
<gene>
    <name evidence="6" type="ORF">H8R02_17320</name>
</gene>
<dbReference type="SUPFAM" id="SSF53187">
    <property type="entry name" value="Zn-dependent exopeptidases"/>
    <property type="match status" value="1"/>
</dbReference>
<evidence type="ECO:0000259" key="5">
    <source>
        <dbReference type="Pfam" id="PF07687"/>
    </source>
</evidence>
<dbReference type="GO" id="GO:0046872">
    <property type="term" value="F:metal ion binding"/>
    <property type="evidence" value="ECO:0007669"/>
    <property type="project" value="UniProtKB-KW"/>
</dbReference>
<dbReference type="Gene3D" id="3.40.630.10">
    <property type="entry name" value="Zn peptidases"/>
    <property type="match status" value="1"/>
</dbReference>
<dbReference type="Pfam" id="PF01546">
    <property type="entry name" value="Peptidase_M20"/>
    <property type="match status" value="1"/>
</dbReference>
<feature type="chain" id="PRO_5036758013" evidence="4">
    <location>
        <begin position="24"/>
        <end position="440"/>
    </location>
</feature>
<feature type="domain" description="Peptidase M20 dimerisation" evidence="5">
    <location>
        <begin position="222"/>
        <end position="321"/>
    </location>
</feature>
<evidence type="ECO:0000256" key="3">
    <source>
        <dbReference type="SAM" id="Coils"/>
    </source>
</evidence>
<dbReference type="PANTHER" id="PTHR43808:SF17">
    <property type="entry name" value="PEPTIDASE M20"/>
    <property type="match status" value="1"/>
</dbReference>
<organism evidence="6 7">
    <name type="scientific">Ramlibacter albus</name>
    <dbReference type="NCBI Taxonomy" id="2079448"/>
    <lineage>
        <taxon>Bacteria</taxon>
        <taxon>Pseudomonadati</taxon>
        <taxon>Pseudomonadota</taxon>
        <taxon>Betaproteobacteria</taxon>
        <taxon>Burkholderiales</taxon>
        <taxon>Comamonadaceae</taxon>
        <taxon>Ramlibacter</taxon>
    </lineage>
</organism>
<evidence type="ECO:0000256" key="2">
    <source>
        <dbReference type="ARBA" id="ARBA00022801"/>
    </source>
</evidence>
<dbReference type="InterPro" id="IPR036264">
    <property type="entry name" value="Bact_exopeptidase_dim_dom"/>
</dbReference>
<protein>
    <submittedName>
        <fullName evidence="6">M20/M25/M40 family metallo-hydrolase</fullName>
    </submittedName>
</protein>
<evidence type="ECO:0000313" key="6">
    <source>
        <dbReference type="EMBL" id="MBC5766231.1"/>
    </source>
</evidence>
<dbReference type="SUPFAM" id="SSF55031">
    <property type="entry name" value="Bacterial exopeptidase dimerisation domain"/>
    <property type="match status" value="1"/>
</dbReference>
<dbReference type="GO" id="GO:0016787">
    <property type="term" value="F:hydrolase activity"/>
    <property type="evidence" value="ECO:0007669"/>
    <property type="project" value="UniProtKB-KW"/>
</dbReference>
<comment type="caution">
    <text evidence="6">The sequence shown here is derived from an EMBL/GenBank/DDBJ whole genome shotgun (WGS) entry which is preliminary data.</text>
</comment>